<dbReference type="EC" id="2.4.1.221" evidence="4"/>
<dbReference type="GO" id="GO:0007219">
    <property type="term" value="P:Notch signaling pathway"/>
    <property type="evidence" value="ECO:0007669"/>
    <property type="project" value="UniProtKB-KW"/>
</dbReference>
<sequence length="374" mass="43091">MLVLLVLCVGLVSVHGELEVDPNGYIVYCPCMGRFGNQADQFLGSLAFAKSLNRTLVLPPWIEYIKHPSSRVPFNTYFKVAPLRKYLRVILMEQFMKKLAPSIWPKGDRTAFCYSARHGSSDKDSCNAKDGNPFGPFWDHFGIDFDKSELFAPLHYDTESAHEIQRWRDKYTPDKYLVLAFVGPPASFPVKKHHLYLQKYLEWSDNINQKAEKFIEKNIERPFVGIHLRTGEDFKRACEHIDQTPTMFAAAQCIGYRQEFGKTTEEMCYPSPPTVTKDVKEWVKKLKAKTVFVATDSKDFIDTMSKAMKKVKFIRQPSPSSPHVDLAILQKSDHFIGNCISTFTAIVKRFRDIEKKSSSFWAFKNKESKQKEEL</sequence>
<keyword evidence="17" id="KW-0732">Signal</keyword>
<evidence type="ECO:0000256" key="8">
    <source>
        <dbReference type="ARBA" id="ARBA00022824"/>
    </source>
</evidence>
<evidence type="ECO:0000256" key="1">
    <source>
        <dbReference type="ARBA" id="ARBA00004240"/>
    </source>
</evidence>
<evidence type="ECO:0000256" key="3">
    <source>
        <dbReference type="ARBA" id="ARBA00010626"/>
    </source>
</evidence>
<dbReference type="InterPro" id="IPR019378">
    <property type="entry name" value="GDP-Fuc_O-FucTrfase"/>
</dbReference>
<dbReference type="PANTHER" id="PTHR21420">
    <property type="entry name" value="GDP-FUCOSE PROTEIN O-FUCOSYLTRANSFERASE 1"/>
    <property type="match status" value="1"/>
</dbReference>
<accession>A0AAN8Q2H8</accession>
<comment type="catalytic activity">
    <reaction evidence="15">
        <text>L-threonyl-[protein] + GDP-beta-L-fucose = 3-O-(alpha-L-fucosyl)-L-threonyl-[protein] + GDP + H(+)</text>
        <dbReference type="Rhea" id="RHEA:70491"/>
        <dbReference type="Rhea" id="RHEA-COMP:11060"/>
        <dbReference type="Rhea" id="RHEA-COMP:17915"/>
        <dbReference type="ChEBI" id="CHEBI:15378"/>
        <dbReference type="ChEBI" id="CHEBI:30013"/>
        <dbReference type="ChEBI" id="CHEBI:57273"/>
        <dbReference type="ChEBI" id="CHEBI:58189"/>
        <dbReference type="ChEBI" id="CHEBI:189631"/>
        <dbReference type="EC" id="2.4.1.221"/>
    </reaction>
    <physiologicalReaction direction="left-to-right" evidence="15">
        <dbReference type="Rhea" id="RHEA:70492"/>
    </physiologicalReaction>
</comment>
<dbReference type="CDD" id="cd11302">
    <property type="entry name" value="O-FucT-1"/>
    <property type="match status" value="1"/>
</dbReference>
<organism evidence="18 19">
    <name type="scientific">Patella caerulea</name>
    <name type="common">Rayed Mediterranean limpet</name>
    <dbReference type="NCBI Taxonomy" id="87958"/>
    <lineage>
        <taxon>Eukaryota</taxon>
        <taxon>Metazoa</taxon>
        <taxon>Spiralia</taxon>
        <taxon>Lophotrochozoa</taxon>
        <taxon>Mollusca</taxon>
        <taxon>Gastropoda</taxon>
        <taxon>Patellogastropoda</taxon>
        <taxon>Patelloidea</taxon>
        <taxon>Patellidae</taxon>
        <taxon>Patella</taxon>
    </lineage>
</organism>
<keyword evidence="10" id="KW-1015">Disulfide bond</keyword>
<keyword evidence="6" id="KW-0328">Glycosyltransferase</keyword>
<keyword evidence="12" id="KW-0294">Fucose metabolism</keyword>
<keyword evidence="19" id="KW-1185">Reference proteome</keyword>
<evidence type="ECO:0000313" key="19">
    <source>
        <dbReference type="Proteomes" id="UP001347796"/>
    </source>
</evidence>
<evidence type="ECO:0000256" key="5">
    <source>
        <dbReference type="ARBA" id="ARBA00021745"/>
    </source>
</evidence>
<keyword evidence="9" id="KW-0914">Notch signaling pathway</keyword>
<evidence type="ECO:0000256" key="2">
    <source>
        <dbReference type="ARBA" id="ARBA00004922"/>
    </source>
</evidence>
<dbReference type="Pfam" id="PF10250">
    <property type="entry name" value="O-FucT"/>
    <property type="match status" value="1"/>
</dbReference>
<feature type="chain" id="PRO_5042833008" description="GDP-fucose protein O-fucosyltransferase 1" evidence="17">
    <location>
        <begin position="17"/>
        <end position="374"/>
    </location>
</feature>
<evidence type="ECO:0000256" key="12">
    <source>
        <dbReference type="ARBA" id="ARBA00023253"/>
    </source>
</evidence>
<reference evidence="18 19" key="1">
    <citation type="submission" date="2024-01" db="EMBL/GenBank/DDBJ databases">
        <title>The genome of the rayed Mediterranean limpet Patella caerulea (Linnaeus, 1758).</title>
        <authorList>
            <person name="Anh-Thu Weber A."/>
            <person name="Halstead-Nussloch G."/>
        </authorList>
    </citation>
    <scope>NUCLEOTIDE SEQUENCE [LARGE SCALE GENOMIC DNA]</scope>
    <source>
        <strain evidence="18">AATW-2023a</strain>
        <tissue evidence="18">Whole specimen</tissue>
    </source>
</reference>
<evidence type="ECO:0000256" key="14">
    <source>
        <dbReference type="ARBA" id="ARBA00033080"/>
    </source>
</evidence>
<evidence type="ECO:0000256" key="13">
    <source>
        <dbReference type="ARBA" id="ARBA00023277"/>
    </source>
</evidence>
<evidence type="ECO:0000256" key="17">
    <source>
        <dbReference type="SAM" id="SignalP"/>
    </source>
</evidence>
<dbReference type="InterPro" id="IPR039922">
    <property type="entry name" value="POFUT1"/>
</dbReference>
<dbReference type="GO" id="GO:0006004">
    <property type="term" value="P:fucose metabolic process"/>
    <property type="evidence" value="ECO:0007669"/>
    <property type="project" value="UniProtKB-KW"/>
</dbReference>
<feature type="signal peptide" evidence="17">
    <location>
        <begin position="1"/>
        <end position="16"/>
    </location>
</feature>
<keyword evidence="7" id="KW-0808">Transferase</keyword>
<keyword evidence="11" id="KW-0325">Glycoprotein</keyword>
<evidence type="ECO:0000256" key="4">
    <source>
        <dbReference type="ARBA" id="ARBA00012196"/>
    </source>
</evidence>
<evidence type="ECO:0000256" key="16">
    <source>
        <dbReference type="ARBA" id="ARBA00048647"/>
    </source>
</evidence>
<evidence type="ECO:0000256" key="15">
    <source>
        <dbReference type="ARBA" id="ARBA00047273"/>
    </source>
</evidence>
<dbReference type="GO" id="GO:0005783">
    <property type="term" value="C:endoplasmic reticulum"/>
    <property type="evidence" value="ECO:0007669"/>
    <property type="project" value="UniProtKB-SubCell"/>
</dbReference>
<comment type="catalytic activity">
    <reaction evidence="16">
        <text>L-seryl-[protein] + GDP-beta-L-fucose = 3-O-(alpha-L-fucosyl)-L-seryl-[protein] + GDP + H(+)</text>
        <dbReference type="Rhea" id="RHEA:63644"/>
        <dbReference type="Rhea" id="RHEA-COMP:9863"/>
        <dbReference type="Rhea" id="RHEA-COMP:17914"/>
        <dbReference type="ChEBI" id="CHEBI:15378"/>
        <dbReference type="ChEBI" id="CHEBI:29999"/>
        <dbReference type="ChEBI" id="CHEBI:57273"/>
        <dbReference type="ChEBI" id="CHEBI:58189"/>
        <dbReference type="ChEBI" id="CHEBI:189632"/>
        <dbReference type="EC" id="2.4.1.221"/>
    </reaction>
    <physiologicalReaction direction="left-to-right" evidence="16">
        <dbReference type="Rhea" id="RHEA:63645"/>
    </physiologicalReaction>
</comment>
<keyword evidence="13" id="KW-0119">Carbohydrate metabolism</keyword>
<name>A0AAN8Q2H8_PATCE</name>
<dbReference type="Gene3D" id="3.40.50.11350">
    <property type="match status" value="1"/>
</dbReference>
<gene>
    <name evidence="18" type="ORF">SNE40_000642</name>
</gene>
<evidence type="ECO:0000256" key="7">
    <source>
        <dbReference type="ARBA" id="ARBA00022679"/>
    </source>
</evidence>
<dbReference type="Proteomes" id="UP001347796">
    <property type="component" value="Unassembled WGS sequence"/>
</dbReference>
<dbReference type="EMBL" id="JAZGQO010000001">
    <property type="protein sequence ID" value="KAK6195162.1"/>
    <property type="molecule type" value="Genomic_DNA"/>
</dbReference>
<dbReference type="Gene3D" id="3.40.50.11340">
    <property type="match status" value="1"/>
</dbReference>
<comment type="pathway">
    <text evidence="2">Protein modification; protein glycosylation.</text>
</comment>
<evidence type="ECO:0000256" key="11">
    <source>
        <dbReference type="ARBA" id="ARBA00023180"/>
    </source>
</evidence>
<dbReference type="GO" id="GO:0046922">
    <property type="term" value="F:peptide-O-fucosyltransferase activity"/>
    <property type="evidence" value="ECO:0007669"/>
    <property type="project" value="UniProtKB-EC"/>
</dbReference>
<evidence type="ECO:0000256" key="9">
    <source>
        <dbReference type="ARBA" id="ARBA00022976"/>
    </source>
</evidence>
<proteinExistence type="inferred from homology"/>
<evidence type="ECO:0000256" key="6">
    <source>
        <dbReference type="ARBA" id="ARBA00022676"/>
    </source>
</evidence>
<comment type="similarity">
    <text evidence="3">Belongs to the glycosyltransferase 65 family.</text>
</comment>
<protein>
    <recommendedName>
        <fullName evidence="5">GDP-fucose protein O-fucosyltransferase 1</fullName>
        <ecNumber evidence="4">2.4.1.221</ecNumber>
    </recommendedName>
    <alternativeName>
        <fullName evidence="14">Peptide-O-fucosyltransferase 1</fullName>
    </alternativeName>
</protein>
<comment type="subcellular location">
    <subcellularLocation>
        <location evidence="1">Endoplasmic reticulum</location>
    </subcellularLocation>
</comment>
<evidence type="ECO:0000313" key="18">
    <source>
        <dbReference type="EMBL" id="KAK6195162.1"/>
    </source>
</evidence>
<dbReference type="AlphaFoldDB" id="A0AAN8Q2H8"/>
<dbReference type="PANTHER" id="PTHR21420:SF10">
    <property type="entry name" value="GDP-FUCOSE PROTEIN O-FUCOSYLTRANSFERASE 1"/>
    <property type="match status" value="1"/>
</dbReference>
<comment type="caution">
    <text evidence="18">The sequence shown here is derived from an EMBL/GenBank/DDBJ whole genome shotgun (WGS) entry which is preliminary data.</text>
</comment>
<keyword evidence="8" id="KW-0256">Endoplasmic reticulum</keyword>
<evidence type="ECO:0000256" key="10">
    <source>
        <dbReference type="ARBA" id="ARBA00023157"/>
    </source>
</evidence>